<accession>A0A4S8L2H1</accession>
<evidence type="ECO:0000256" key="1">
    <source>
        <dbReference type="SAM" id="MobiDB-lite"/>
    </source>
</evidence>
<feature type="compositionally biased region" description="Acidic residues" evidence="1">
    <location>
        <begin position="59"/>
        <end position="72"/>
    </location>
</feature>
<name>A0A4S8L2H1_DENBC</name>
<sequence length="164" mass="18626">MATKCAPLDDTCNSEVIPSPKKPKAIPEEVLTCVIDTVLAAIDNTPVNLDTSRKSDVETSSEFDGEGAEEYTEQEKKEHRVFCDGFLAAQHYYEWEINAPLRRKISSLEDNLINLAKVNAELESRIEKERKGFKEMIGYLQVRPLFVRSPLEQVYCRGQSKETL</sequence>
<evidence type="ECO:0000313" key="2">
    <source>
        <dbReference type="EMBL" id="THU82178.1"/>
    </source>
</evidence>
<dbReference type="EMBL" id="ML179752">
    <property type="protein sequence ID" value="THU82178.1"/>
    <property type="molecule type" value="Genomic_DNA"/>
</dbReference>
<organism evidence="2 3">
    <name type="scientific">Dendrothele bispora (strain CBS 962.96)</name>
    <dbReference type="NCBI Taxonomy" id="1314807"/>
    <lineage>
        <taxon>Eukaryota</taxon>
        <taxon>Fungi</taxon>
        <taxon>Dikarya</taxon>
        <taxon>Basidiomycota</taxon>
        <taxon>Agaricomycotina</taxon>
        <taxon>Agaricomycetes</taxon>
        <taxon>Agaricomycetidae</taxon>
        <taxon>Agaricales</taxon>
        <taxon>Agaricales incertae sedis</taxon>
        <taxon>Dendrothele</taxon>
    </lineage>
</organism>
<dbReference type="Proteomes" id="UP000297245">
    <property type="component" value="Unassembled WGS sequence"/>
</dbReference>
<gene>
    <name evidence="2" type="ORF">K435DRAFT_808504</name>
</gene>
<proteinExistence type="predicted"/>
<feature type="region of interest" description="Disordered" evidence="1">
    <location>
        <begin position="49"/>
        <end position="75"/>
    </location>
</feature>
<protein>
    <submittedName>
        <fullName evidence="2">Uncharacterized protein</fullName>
    </submittedName>
</protein>
<evidence type="ECO:0000313" key="3">
    <source>
        <dbReference type="Proteomes" id="UP000297245"/>
    </source>
</evidence>
<dbReference type="AlphaFoldDB" id="A0A4S8L2H1"/>
<reference evidence="2 3" key="1">
    <citation type="journal article" date="2019" name="Nat. Ecol. Evol.">
        <title>Megaphylogeny resolves global patterns of mushroom evolution.</title>
        <authorList>
            <person name="Varga T."/>
            <person name="Krizsan K."/>
            <person name="Foldi C."/>
            <person name="Dima B."/>
            <person name="Sanchez-Garcia M."/>
            <person name="Sanchez-Ramirez S."/>
            <person name="Szollosi G.J."/>
            <person name="Szarkandi J.G."/>
            <person name="Papp V."/>
            <person name="Albert L."/>
            <person name="Andreopoulos W."/>
            <person name="Angelini C."/>
            <person name="Antonin V."/>
            <person name="Barry K.W."/>
            <person name="Bougher N.L."/>
            <person name="Buchanan P."/>
            <person name="Buyck B."/>
            <person name="Bense V."/>
            <person name="Catcheside P."/>
            <person name="Chovatia M."/>
            <person name="Cooper J."/>
            <person name="Damon W."/>
            <person name="Desjardin D."/>
            <person name="Finy P."/>
            <person name="Geml J."/>
            <person name="Haridas S."/>
            <person name="Hughes K."/>
            <person name="Justo A."/>
            <person name="Karasinski D."/>
            <person name="Kautmanova I."/>
            <person name="Kiss B."/>
            <person name="Kocsube S."/>
            <person name="Kotiranta H."/>
            <person name="LaButti K.M."/>
            <person name="Lechner B.E."/>
            <person name="Liimatainen K."/>
            <person name="Lipzen A."/>
            <person name="Lukacs Z."/>
            <person name="Mihaltcheva S."/>
            <person name="Morgado L.N."/>
            <person name="Niskanen T."/>
            <person name="Noordeloos M.E."/>
            <person name="Ohm R.A."/>
            <person name="Ortiz-Santana B."/>
            <person name="Ovrebo C."/>
            <person name="Racz N."/>
            <person name="Riley R."/>
            <person name="Savchenko A."/>
            <person name="Shiryaev A."/>
            <person name="Soop K."/>
            <person name="Spirin V."/>
            <person name="Szebenyi C."/>
            <person name="Tomsovsky M."/>
            <person name="Tulloss R.E."/>
            <person name="Uehling J."/>
            <person name="Grigoriev I.V."/>
            <person name="Vagvolgyi C."/>
            <person name="Papp T."/>
            <person name="Martin F.M."/>
            <person name="Miettinen O."/>
            <person name="Hibbett D.S."/>
            <person name="Nagy L.G."/>
        </authorList>
    </citation>
    <scope>NUCLEOTIDE SEQUENCE [LARGE SCALE GENOMIC DNA]</scope>
    <source>
        <strain evidence="2 3">CBS 962.96</strain>
    </source>
</reference>
<keyword evidence="3" id="KW-1185">Reference proteome</keyword>